<dbReference type="InterPro" id="IPR015421">
    <property type="entry name" value="PyrdxlP-dep_Trfase_major"/>
</dbReference>
<keyword evidence="7" id="KW-0808">Transferase</keyword>
<dbReference type="HAMAP" id="MF_01023">
    <property type="entry name" value="HisC_aminotrans_2"/>
    <property type="match status" value="1"/>
</dbReference>
<dbReference type="SUPFAM" id="SSF53383">
    <property type="entry name" value="PLP-dependent transferases"/>
    <property type="match status" value="1"/>
</dbReference>
<feature type="region of interest" description="Disordered" evidence="12">
    <location>
        <begin position="73"/>
        <end position="128"/>
    </location>
</feature>
<gene>
    <name evidence="14" type="ORF">PAUS00366_LOCUS11547</name>
</gene>
<organism evidence="14">
    <name type="scientific">Pseudo-nitzschia australis</name>
    <dbReference type="NCBI Taxonomy" id="44445"/>
    <lineage>
        <taxon>Eukaryota</taxon>
        <taxon>Sar</taxon>
        <taxon>Stramenopiles</taxon>
        <taxon>Ochrophyta</taxon>
        <taxon>Bacillariophyta</taxon>
        <taxon>Bacillariophyceae</taxon>
        <taxon>Bacillariophycidae</taxon>
        <taxon>Bacillariales</taxon>
        <taxon>Bacillariaceae</taxon>
        <taxon>Pseudo-nitzschia</taxon>
    </lineage>
</organism>
<dbReference type="CDD" id="cd00609">
    <property type="entry name" value="AAT_like"/>
    <property type="match status" value="1"/>
</dbReference>
<evidence type="ECO:0000256" key="5">
    <source>
        <dbReference type="ARBA" id="ARBA00022576"/>
    </source>
</evidence>
<reference evidence="14" key="1">
    <citation type="submission" date="2021-01" db="EMBL/GenBank/DDBJ databases">
        <authorList>
            <person name="Corre E."/>
            <person name="Pelletier E."/>
            <person name="Niang G."/>
            <person name="Scheremetjew M."/>
            <person name="Finn R."/>
            <person name="Kale V."/>
            <person name="Holt S."/>
            <person name="Cochrane G."/>
            <person name="Meng A."/>
            <person name="Brown T."/>
            <person name="Cohen L."/>
        </authorList>
    </citation>
    <scope>NUCLEOTIDE SEQUENCE</scope>
    <source>
        <strain evidence="14">10249 10 AB</strain>
    </source>
</reference>
<dbReference type="EC" id="2.6.1.9" evidence="4"/>
<evidence type="ECO:0000256" key="7">
    <source>
        <dbReference type="ARBA" id="ARBA00022679"/>
    </source>
</evidence>
<dbReference type="InterPro" id="IPR004839">
    <property type="entry name" value="Aminotransferase_I/II_large"/>
</dbReference>
<dbReference type="EMBL" id="HBIX01015922">
    <property type="protein sequence ID" value="CAE0718793.1"/>
    <property type="molecule type" value="Transcribed_RNA"/>
</dbReference>
<keyword evidence="5" id="KW-0032">Aminotransferase</keyword>
<dbReference type="NCBIfam" id="TIGR01141">
    <property type="entry name" value="hisC"/>
    <property type="match status" value="1"/>
</dbReference>
<keyword evidence="6" id="KW-0028">Amino-acid biosynthesis</keyword>
<dbReference type="PANTHER" id="PTHR42885:SF2">
    <property type="entry name" value="HISTIDINOL-PHOSPHATE AMINOTRANSFERASE"/>
    <property type="match status" value="1"/>
</dbReference>
<protein>
    <recommendedName>
        <fullName evidence="4">histidinol-phosphate transaminase</fullName>
        <ecNumber evidence="4">2.6.1.9</ecNumber>
    </recommendedName>
    <alternativeName>
        <fullName evidence="10">Imidazole acetol-phosphate transaminase</fullName>
    </alternativeName>
</protein>
<dbReference type="GO" id="GO:0030170">
    <property type="term" value="F:pyridoxal phosphate binding"/>
    <property type="evidence" value="ECO:0007669"/>
    <property type="project" value="InterPro"/>
</dbReference>
<keyword evidence="9" id="KW-0368">Histidine biosynthesis</keyword>
<dbReference type="InterPro" id="IPR001917">
    <property type="entry name" value="Aminotrans_II_pyridoxalP_BS"/>
</dbReference>
<dbReference type="GO" id="GO:0004400">
    <property type="term" value="F:histidinol-phosphate transaminase activity"/>
    <property type="evidence" value="ECO:0007669"/>
    <property type="project" value="UniProtKB-EC"/>
</dbReference>
<sequence length="513" mass="57140">MKLRWRGTYRYSYSSLLWFLLHYFLSDREKHIASSTIFSATQHRHQHQHQHQHPQHRRRLPFASFVTTIVGNHKERHSAKNNDSDTDSENEPILQQQQQQSSSASASSAPSNHHDALESPETNKTNINSSTIMTTSTAGIAAKLARPNILELLPYRCARDDYSDGVLLDANENAFGPTSLPTKSLDPYDNSNSLERYPDPYQGKLKEMFCRERGNDLQPPNVFVGVGSDEAIDLLMRIFCTPGAGGDNILITPPTYGMYKVCAKVNDVEVVSAPLTPDFDVDIPKTMEAVTEKTKLLFICSPGNPTCKAIPLSDVEKIASNTERYPGLIVVDEAYIDFADEGASAVSLLKKYNNIVVLQTLSKAFGLAGIRCGFCIGPPDVIQLMNNVKAPYNVNSLTSEVAINAMNSMDTLRKNVQSTLVERANVRKALEALTDIVVKVYPSDSNFLLFRVKDDLKANDVYKVMADTGVVTRFRGNELHCNQCIRVTIGTPEENEKFLALFQTTWKKLLEGA</sequence>
<dbReference type="PROSITE" id="PS00599">
    <property type="entry name" value="AA_TRANSFER_CLASS_2"/>
    <property type="match status" value="1"/>
</dbReference>
<accession>A0A7S4AKF0</accession>
<name>A0A7S4AKF0_9STRA</name>
<dbReference type="InterPro" id="IPR015424">
    <property type="entry name" value="PyrdxlP-dep_Trfase"/>
</dbReference>
<evidence type="ECO:0000256" key="8">
    <source>
        <dbReference type="ARBA" id="ARBA00022898"/>
    </source>
</evidence>
<evidence type="ECO:0000256" key="10">
    <source>
        <dbReference type="ARBA" id="ARBA00030262"/>
    </source>
</evidence>
<comment type="similarity">
    <text evidence="3">Belongs to the class-II pyridoxal-phosphate-dependent aminotransferase family.</text>
</comment>
<feature type="region of interest" description="Disordered" evidence="12">
    <location>
        <begin position="178"/>
        <end position="197"/>
    </location>
</feature>
<evidence type="ECO:0000313" key="14">
    <source>
        <dbReference type="EMBL" id="CAE0718793.1"/>
    </source>
</evidence>
<dbReference type="Pfam" id="PF00155">
    <property type="entry name" value="Aminotran_1_2"/>
    <property type="match status" value="1"/>
</dbReference>
<feature type="domain" description="Aminotransferase class I/classII large" evidence="13">
    <location>
        <begin position="165"/>
        <end position="499"/>
    </location>
</feature>
<feature type="compositionally biased region" description="Low complexity" evidence="12">
    <location>
        <begin position="95"/>
        <end position="109"/>
    </location>
</feature>
<evidence type="ECO:0000256" key="9">
    <source>
        <dbReference type="ARBA" id="ARBA00023102"/>
    </source>
</evidence>
<evidence type="ECO:0000256" key="2">
    <source>
        <dbReference type="ARBA" id="ARBA00005011"/>
    </source>
</evidence>
<evidence type="ECO:0000259" key="13">
    <source>
        <dbReference type="Pfam" id="PF00155"/>
    </source>
</evidence>
<dbReference type="PANTHER" id="PTHR42885">
    <property type="entry name" value="HISTIDINOL-PHOSPHATE AMINOTRANSFERASE-RELATED"/>
    <property type="match status" value="1"/>
</dbReference>
<comment type="cofactor">
    <cofactor evidence="1">
        <name>pyridoxal 5'-phosphate</name>
        <dbReference type="ChEBI" id="CHEBI:597326"/>
    </cofactor>
</comment>
<dbReference type="InterPro" id="IPR015422">
    <property type="entry name" value="PyrdxlP-dep_Trfase_small"/>
</dbReference>
<dbReference type="Gene3D" id="3.40.640.10">
    <property type="entry name" value="Type I PLP-dependent aspartate aminotransferase-like (Major domain)"/>
    <property type="match status" value="1"/>
</dbReference>
<dbReference type="Gene3D" id="3.90.1150.10">
    <property type="entry name" value="Aspartate Aminotransferase, domain 1"/>
    <property type="match status" value="1"/>
</dbReference>
<keyword evidence="8" id="KW-0663">Pyridoxal phosphate</keyword>
<dbReference type="GO" id="GO:0000105">
    <property type="term" value="P:L-histidine biosynthetic process"/>
    <property type="evidence" value="ECO:0007669"/>
    <property type="project" value="UniProtKB-KW"/>
</dbReference>
<evidence type="ECO:0000256" key="12">
    <source>
        <dbReference type="SAM" id="MobiDB-lite"/>
    </source>
</evidence>
<dbReference type="InterPro" id="IPR005861">
    <property type="entry name" value="HisP_aminotrans"/>
</dbReference>
<dbReference type="AlphaFoldDB" id="A0A7S4AKF0"/>
<comment type="catalytic activity">
    <reaction evidence="11">
        <text>L-histidinol phosphate + 2-oxoglutarate = 3-(imidazol-4-yl)-2-oxopropyl phosphate + L-glutamate</text>
        <dbReference type="Rhea" id="RHEA:23744"/>
        <dbReference type="ChEBI" id="CHEBI:16810"/>
        <dbReference type="ChEBI" id="CHEBI:29985"/>
        <dbReference type="ChEBI" id="CHEBI:57766"/>
        <dbReference type="ChEBI" id="CHEBI:57980"/>
        <dbReference type="EC" id="2.6.1.9"/>
    </reaction>
</comment>
<evidence type="ECO:0000256" key="3">
    <source>
        <dbReference type="ARBA" id="ARBA00008392"/>
    </source>
</evidence>
<evidence type="ECO:0000256" key="4">
    <source>
        <dbReference type="ARBA" id="ARBA00012748"/>
    </source>
</evidence>
<evidence type="ECO:0000256" key="6">
    <source>
        <dbReference type="ARBA" id="ARBA00022605"/>
    </source>
</evidence>
<proteinExistence type="inferred from homology"/>
<comment type="pathway">
    <text evidence="2">Amino-acid biosynthesis; L-histidine biosynthesis; L-histidine from 5-phospho-alpha-D-ribose 1-diphosphate: step 7/9.</text>
</comment>
<evidence type="ECO:0000256" key="1">
    <source>
        <dbReference type="ARBA" id="ARBA00001933"/>
    </source>
</evidence>
<evidence type="ECO:0000256" key="11">
    <source>
        <dbReference type="ARBA" id="ARBA00047481"/>
    </source>
</evidence>